<dbReference type="PROSITE" id="PS50893">
    <property type="entry name" value="ABC_TRANSPORTER_2"/>
    <property type="match status" value="1"/>
</dbReference>
<sequence length="254" mass="26767">MTTQTSTLHTASLMKNFGKVRALRGVTLDIPSGQTVAIMGPSGSGKSTLLHCLAGIMAPSSGTVFLGNTEISALSDAKRSKLRLARMGFVFQDGQLIPELPARENVAVPLMLGGTRRGNALKVADEWLARLGVDRERKRRPGEMSGGQMQRVAIARALAGSPAVVFADEPTGALDQSTGHEVMQILTTTVRMSGATLVMVTHDPKVAQWCDRLVEIRDGVVHADSQPNAANAPEQPGQPGQPNAATQQAAGGQQ</sequence>
<feature type="compositionally biased region" description="Low complexity" evidence="4">
    <location>
        <begin position="226"/>
        <end position="254"/>
    </location>
</feature>
<name>A0AAW9HQW7_9ACTO</name>
<evidence type="ECO:0000313" key="6">
    <source>
        <dbReference type="EMBL" id="MDY5152730.1"/>
    </source>
</evidence>
<dbReference type="EMBL" id="JAWNFU010000001">
    <property type="protein sequence ID" value="MDY5152730.1"/>
    <property type="molecule type" value="Genomic_DNA"/>
</dbReference>
<dbReference type="RefSeq" id="WP_082160037.1">
    <property type="nucleotide sequence ID" value="NZ_FNAU01000002.1"/>
</dbReference>
<evidence type="ECO:0000259" key="5">
    <source>
        <dbReference type="PROSITE" id="PS50893"/>
    </source>
</evidence>
<dbReference type="GO" id="GO:0005886">
    <property type="term" value="C:plasma membrane"/>
    <property type="evidence" value="ECO:0007669"/>
    <property type="project" value="TreeGrafter"/>
</dbReference>
<comment type="caution">
    <text evidence="6">The sequence shown here is derived from an EMBL/GenBank/DDBJ whole genome shotgun (WGS) entry which is preliminary data.</text>
</comment>
<evidence type="ECO:0000256" key="1">
    <source>
        <dbReference type="ARBA" id="ARBA00022448"/>
    </source>
</evidence>
<dbReference type="CDD" id="cd03255">
    <property type="entry name" value="ABC_MJ0796_LolCDE_FtsE"/>
    <property type="match status" value="1"/>
</dbReference>
<protein>
    <submittedName>
        <fullName evidence="6">ABC transporter ATP-binding protein</fullName>
    </submittedName>
</protein>
<organism evidence="6 7">
    <name type="scientific">Actinobaculum suis</name>
    <dbReference type="NCBI Taxonomy" id="1657"/>
    <lineage>
        <taxon>Bacteria</taxon>
        <taxon>Bacillati</taxon>
        <taxon>Actinomycetota</taxon>
        <taxon>Actinomycetes</taxon>
        <taxon>Actinomycetales</taxon>
        <taxon>Actinomycetaceae</taxon>
        <taxon>Actinobaculum</taxon>
    </lineage>
</organism>
<dbReference type="FunFam" id="3.40.50.300:FF:000032">
    <property type="entry name" value="Export ABC transporter ATP-binding protein"/>
    <property type="match status" value="1"/>
</dbReference>
<dbReference type="AlphaFoldDB" id="A0AAW9HQW7"/>
<dbReference type="InterPro" id="IPR003593">
    <property type="entry name" value="AAA+_ATPase"/>
</dbReference>
<keyword evidence="2" id="KW-0547">Nucleotide-binding</keyword>
<evidence type="ECO:0000256" key="4">
    <source>
        <dbReference type="SAM" id="MobiDB-lite"/>
    </source>
</evidence>
<dbReference type="InterPro" id="IPR015854">
    <property type="entry name" value="ABC_transpr_LolD-like"/>
</dbReference>
<evidence type="ECO:0000313" key="7">
    <source>
        <dbReference type="Proteomes" id="UP001273799"/>
    </source>
</evidence>
<keyword evidence="1" id="KW-0813">Transport</keyword>
<dbReference type="PANTHER" id="PTHR24220">
    <property type="entry name" value="IMPORT ATP-BINDING PROTEIN"/>
    <property type="match status" value="1"/>
</dbReference>
<dbReference type="SUPFAM" id="SSF52540">
    <property type="entry name" value="P-loop containing nucleoside triphosphate hydrolases"/>
    <property type="match status" value="1"/>
</dbReference>
<keyword evidence="3 6" id="KW-0067">ATP-binding</keyword>
<accession>A0AAW9HQW7</accession>
<dbReference type="InterPro" id="IPR017871">
    <property type="entry name" value="ABC_transporter-like_CS"/>
</dbReference>
<dbReference type="GO" id="GO:0098796">
    <property type="term" value="C:membrane protein complex"/>
    <property type="evidence" value="ECO:0007669"/>
    <property type="project" value="UniProtKB-ARBA"/>
</dbReference>
<dbReference type="InterPro" id="IPR003439">
    <property type="entry name" value="ABC_transporter-like_ATP-bd"/>
</dbReference>
<dbReference type="InterPro" id="IPR017911">
    <property type="entry name" value="MacB-like_ATP-bd"/>
</dbReference>
<dbReference type="GO" id="GO:0005524">
    <property type="term" value="F:ATP binding"/>
    <property type="evidence" value="ECO:0007669"/>
    <property type="project" value="UniProtKB-KW"/>
</dbReference>
<evidence type="ECO:0000256" key="3">
    <source>
        <dbReference type="ARBA" id="ARBA00022840"/>
    </source>
</evidence>
<gene>
    <name evidence="6" type="ORF">R6G71_01500</name>
</gene>
<feature type="domain" description="ABC transporter" evidence="5">
    <location>
        <begin position="8"/>
        <end position="243"/>
    </location>
</feature>
<dbReference type="PANTHER" id="PTHR24220:SF685">
    <property type="entry name" value="ABC TRANSPORTER RELATED"/>
    <property type="match status" value="1"/>
</dbReference>
<dbReference type="Proteomes" id="UP001273799">
    <property type="component" value="Unassembled WGS sequence"/>
</dbReference>
<feature type="region of interest" description="Disordered" evidence="4">
    <location>
        <begin position="224"/>
        <end position="254"/>
    </location>
</feature>
<evidence type="ECO:0000256" key="2">
    <source>
        <dbReference type="ARBA" id="ARBA00022741"/>
    </source>
</evidence>
<dbReference type="GO" id="GO:0016887">
    <property type="term" value="F:ATP hydrolysis activity"/>
    <property type="evidence" value="ECO:0007669"/>
    <property type="project" value="InterPro"/>
</dbReference>
<dbReference type="PROSITE" id="PS00211">
    <property type="entry name" value="ABC_TRANSPORTER_1"/>
    <property type="match status" value="1"/>
</dbReference>
<proteinExistence type="predicted"/>
<dbReference type="SMART" id="SM00382">
    <property type="entry name" value="AAA"/>
    <property type="match status" value="1"/>
</dbReference>
<dbReference type="GO" id="GO:0022857">
    <property type="term" value="F:transmembrane transporter activity"/>
    <property type="evidence" value="ECO:0007669"/>
    <property type="project" value="UniProtKB-ARBA"/>
</dbReference>
<reference evidence="6" key="1">
    <citation type="submission" date="2023-10" db="EMBL/GenBank/DDBJ databases">
        <title>Whole Genome based description of the genera Actinobaculum and Actinotignum reveals a complex phylogenetic relationship within the species included in the genus Actinotignum.</title>
        <authorList>
            <person name="Jensen C.S."/>
            <person name="Dargis R."/>
            <person name="Kemp M."/>
            <person name="Christensen J.J."/>
        </authorList>
    </citation>
    <scope>NUCLEOTIDE SEQUENCE</scope>
    <source>
        <strain evidence="6">Actinobaculum_suis_CCUG19206T</strain>
    </source>
</reference>
<dbReference type="Pfam" id="PF00005">
    <property type="entry name" value="ABC_tran"/>
    <property type="match status" value="1"/>
</dbReference>
<dbReference type="Gene3D" id="3.40.50.300">
    <property type="entry name" value="P-loop containing nucleotide triphosphate hydrolases"/>
    <property type="match status" value="1"/>
</dbReference>
<dbReference type="InterPro" id="IPR027417">
    <property type="entry name" value="P-loop_NTPase"/>
</dbReference>